<proteinExistence type="inferred from homology"/>
<dbReference type="OrthoDB" id="1734063at2759"/>
<feature type="region of interest" description="Disordered" evidence="6">
    <location>
        <begin position="30"/>
        <end position="49"/>
    </location>
</feature>
<dbReference type="OMA" id="RVEVCKN"/>
<keyword evidence="5" id="KW-0653">Protein transport</keyword>
<dbReference type="GeneID" id="14868988"/>
<evidence type="ECO:0000313" key="7">
    <source>
        <dbReference type="EMBL" id="EGG17750.1"/>
    </source>
</evidence>
<dbReference type="KEGG" id="dfa:DFA_08749"/>
<keyword evidence="4" id="KW-0967">Endosome</keyword>
<organism evidence="7 8">
    <name type="scientific">Cavenderia fasciculata</name>
    <name type="common">Slime mold</name>
    <name type="synonym">Dictyostelium fasciculatum</name>
    <dbReference type="NCBI Taxonomy" id="261658"/>
    <lineage>
        <taxon>Eukaryota</taxon>
        <taxon>Amoebozoa</taxon>
        <taxon>Evosea</taxon>
        <taxon>Eumycetozoa</taxon>
        <taxon>Dictyostelia</taxon>
        <taxon>Acytosteliales</taxon>
        <taxon>Cavenderiaceae</taxon>
        <taxon>Cavenderia</taxon>
    </lineage>
</organism>
<evidence type="ECO:0000256" key="5">
    <source>
        <dbReference type="ARBA" id="ARBA00022927"/>
    </source>
</evidence>
<dbReference type="AlphaFoldDB" id="F4Q448"/>
<dbReference type="RefSeq" id="XP_004356234.1">
    <property type="nucleotide sequence ID" value="XM_004356181.1"/>
</dbReference>
<keyword evidence="8" id="KW-1185">Reference proteome</keyword>
<dbReference type="GO" id="GO:0015031">
    <property type="term" value="P:protein transport"/>
    <property type="evidence" value="ECO:0007669"/>
    <property type="project" value="UniProtKB-KW"/>
</dbReference>
<evidence type="ECO:0000256" key="1">
    <source>
        <dbReference type="ARBA" id="ARBA00004177"/>
    </source>
</evidence>
<gene>
    <name evidence="7" type="ORF">DFA_08749</name>
</gene>
<protein>
    <submittedName>
        <fullName evidence="7">Uncharacterized protein</fullName>
    </submittedName>
</protein>
<evidence type="ECO:0000256" key="3">
    <source>
        <dbReference type="ARBA" id="ARBA00022448"/>
    </source>
</evidence>
<dbReference type="PANTHER" id="PTHR13673">
    <property type="entry name" value="ESOPHAGEAL CANCER ASSOCIATED PROTEIN"/>
    <property type="match status" value="1"/>
</dbReference>
<dbReference type="Proteomes" id="UP000007797">
    <property type="component" value="Unassembled WGS sequence"/>
</dbReference>
<evidence type="ECO:0000256" key="2">
    <source>
        <dbReference type="ARBA" id="ARBA00010704"/>
    </source>
</evidence>
<feature type="region of interest" description="Disordered" evidence="6">
    <location>
        <begin position="1"/>
        <end position="25"/>
    </location>
</feature>
<dbReference type="GO" id="GO:0005768">
    <property type="term" value="C:endosome"/>
    <property type="evidence" value="ECO:0007669"/>
    <property type="project" value="UniProtKB-SubCell"/>
</dbReference>
<accession>F4Q448</accession>
<feature type="compositionally biased region" description="Basic and acidic residues" evidence="6">
    <location>
        <begin position="31"/>
        <end position="48"/>
    </location>
</feature>
<keyword evidence="3" id="KW-0813">Transport</keyword>
<feature type="compositionally biased region" description="Low complexity" evidence="6">
    <location>
        <begin position="7"/>
        <end position="24"/>
    </location>
</feature>
<name>F4Q448_CACFS</name>
<comment type="similarity">
    <text evidence="2">Belongs to the VPS35L family.</text>
</comment>
<dbReference type="InterPro" id="IPR029705">
    <property type="entry name" value="VPS35L"/>
</dbReference>
<dbReference type="PANTHER" id="PTHR13673:SF0">
    <property type="entry name" value="VPS35 ENDOSOMAL PROTEIN-SORTING FACTOR-LIKE"/>
    <property type="match status" value="1"/>
</dbReference>
<evidence type="ECO:0000256" key="4">
    <source>
        <dbReference type="ARBA" id="ARBA00022753"/>
    </source>
</evidence>
<evidence type="ECO:0000256" key="6">
    <source>
        <dbReference type="SAM" id="MobiDB-lite"/>
    </source>
</evidence>
<reference evidence="8" key="1">
    <citation type="journal article" date="2011" name="Genome Res.">
        <title>Phylogeny-wide analysis of social amoeba genomes highlights ancient origins for complex intercellular communication.</title>
        <authorList>
            <person name="Heidel A.J."/>
            <person name="Lawal H.M."/>
            <person name="Felder M."/>
            <person name="Schilde C."/>
            <person name="Helps N.R."/>
            <person name="Tunggal B."/>
            <person name="Rivero F."/>
            <person name="John U."/>
            <person name="Schleicher M."/>
            <person name="Eichinger L."/>
            <person name="Platzer M."/>
            <person name="Noegel A.A."/>
            <person name="Schaap P."/>
            <person name="Gloeckner G."/>
        </authorList>
    </citation>
    <scope>NUCLEOTIDE SEQUENCE [LARGE SCALE GENOMIC DNA]</scope>
    <source>
        <strain evidence="8">SH3</strain>
    </source>
</reference>
<comment type="subcellular location">
    <subcellularLocation>
        <location evidence="1">Endosome</location>
    </subcellularLocation>
</comment>
<dbReference type="EMBL" id="GL883021">
    <property type="protein sequence ID" value="EGG17750.1"/>
    <property type="molecule type" value="Genomic_DNA"/>
</dbReference>
<feature type="region of interest" description="Disordered" evidence="6">
    <location>
        <begin position="57"/>
        <end position="83"/>
    </location>
</feature>
<evidence type="ECO:0000313" key="8">
    <source>
        <dbReference type="Proteomes" id="UP000007797"/>
    </source>
</evidence>
<dbReference type="STRING" id="1054147.F4Q448"/>
<sequence length="981" mass="110994">MAEEKQATASSTSSPPVQQQQQPVYILATRNYDKDSKKLNGRETEKHPLGANWTVKPQQKEKETTPVVTTSTYLGSDDDPLLTSNNTVDPLSKAATEQQQRNTTVDPLAASIASMGGINTAHTSSKQMYHDESYIPWSTMKPAILQQYTNDDLNPIQLSFMSNTGMSGKVKISINRLNKILEELEQDKEEKQPTQLTQGDIIMDMETLYSELLKAWKAEDRVRALKISIQTAKLLSDISIIKFYPSKFVIVTELLDKFGDLVYDRIQSRLKAGQGKDPAKRNEKLYSDQAKETCRNWFYKIASIRELLPRLYAEISILKCYEFIQGDVNTEPTSVISRINAMIRGIGNPLVANYVRAYLARRAHDLAPEFKTYIITGLKDFVHAQKSYEKSKYLEDILATQRISLTDYLGLYSPSVEWLLQCLAHNGKPNILEEVLAIFRESKNSLLLNHIISSFPPEYICTNSTMFSNFIKEADSISYPKYQLYSTFGVNLVLGHPPKNQVLAILNDVWKVVSYFDNLKDYISVAEVFIEYVLTHCGNKEADIFLKDILRHVLPDKAYEGIQSHLQSIVLKILSHIQDFNVLVGLANFLPLLDLFNGESQKQISRSTLEALSTSTSSISDPVLINTFLTYGKALHDSLNTLSFQDEIRQVTQVIINCINKFDFGKDVEKQLNFYVDCRQTFINFDQVKFRLVLGVNTICQKTLALVRGKHTSKTSSFIRACIAYCFITIPSIDDVFLKMTLYLQSSGIAFQNQAMSQADSLLKAAITFVQEIPPILEFGQVKSTEDWTVQYLSNFISLLVVAPGHPENGPFYLIKALYKVVKDYPWERATTGKSRIIIQIMSLCSTWAQQNLPYHINNVESNDQLFAGDPDFTSELNEFYGLLIKDLLSELNILKDEPDPSTQKKMVYVCIDMINTTINIAELNPKSASLIYNLYNMAKKSIPSTSHSELTYLKNTLNFVGLQSKTSKLAGDLFIKLNAI</sequence>
<dbReference type="GO" id="GO:0032456">
    <property type="term" value="P:endocytic recycling"/>
    <property type="evidence" value="ECO:0007669"/>
    <property type="project" value="InterPro"/>
</dbReference>